<keyword evidence="3" id="KW-1185">Reference proteome</keyword>
<feature type="region of interest" description="Disordered" evidence="1">
    <location>
        <begin position="47"/>
        <end position="92"/>
    </location>
</feature>
<organism evidence="2 3">
    <name type="scientific">Scleroderma citrinum Foug A</name>
    <dbReference type="NCBI Taxonomy" id="1036808"/>
    <lineage>
        <taxon>Eukaryota</taxon>
        <taxon>Fungi</taxon>
        <taxon>Dikarya</taxon>
        <taxon>Basidiomycota</taxon>
        <taxon>Agaricomycotina</taxon>
        <taxon>Agaricomycetes</taxon>
        <taxon>Agaricomycetidae</taxon>
        <taxon>Boletales</taxon>
        <taxon>Sclerodermatineae</taxon>
        <taxon>Sclerodermataceae</taxon>
        <taxon>Scleroderma</taxon>
    </lineage>
</organism>
<evidence type="ECO:0000313" key="2">
    <source>
        <dbReference type="EMBL" id="KIM61764.1"/>
    </source>
</evidence>
<dbReference type="OrthoDB" id="2687848at2759"/>
<feature type="compositionally biased region" description="Polar residues" evidence="1">
    <location>
        <begin position="82"/>
        <end position="92"/>
    </location>
</feature>
<name>A0A0C3DZV5_9AGAM</name>
<protein>
    <submittedName>
        <fullName evidence="2">Uncharacterized protein</fullName>
    </submittedName>
</protein>
<dbReference type="Proteomes" id="UP000053989">
    <property type="component" value="Unassembled WGS sequence"/>
</dbReference>
<reference evidence="2 3" key="1">
    <citation type="submission" date="2014-04" db="EMBL/GenBank/DDBJ databases">
        <authorList>
            <consortium name="DOE Joint Genome Institute"/>
            <person name="Kuo A."/>
            <person name="Kohler A."/>
            <person name="Nagy L.G."/>
            <person name="Floudas D."/>
            <person name="Copeland A."/>
            <person name="Barry K.W."/>
            <person name="Cichocki N."/>
            <person name="Veneault-Fourrey C."/>
            <person name="LaButti K."/>
            <person name="Lindquist E.A."/>
            <person name="Lipzen A."/>
            <person name="Lundell T."/>
            <person name="Morin E."/>
            <person name="Murat C."/>
            <person name="Sun H."/>
            <person name="Tunlid A."/>
            <person name="Henrissat B."/>
            <person name="Grigoriev I.V."/>
            <person name="Hibbett D.S."/>
            <person name="Martin F."/>
            <person name="Nordberg H.P."/>
            <person name="Cantor M.N."/>
            <person name="Hua S.X."/>
        </authorList>
    </citation>
    <scope>NUCLEOTIDE SEQUENCE [LARGE SCALE GENOMIC DNA]</scope>
    <source>
        <strain evidence="2 3">Foug A</strain>
    </source>
</reference>
<accession>A0A0C3DZV5</accession>
<dbReference type="HOGENOM" id="CLU_1526057_0_0_1"/>
<reference evidence="3" key="2">
    <citation type="submission" date="2015-01" db="EMBL/GenBank/DDBJ databases">
        <title>Evolutionary Origins and Diversification of the Mycorrhizal Mutualists.</title>
        <authorList>
            <consortium name="DOE Joint Genome Institute"/>
            <consortium name="Mycorrhizal Genomics Consortium"/>
            <person name="Kohler A."/>
            <person name="Kuo A."/>
            <person name="Nagy L.G."/>
            <person name="Floudas D."/>
            <person name="Copeland A."/>
            <person name="Barry K.W."/>
            <person name="Cichocki N."/>
            <person name="Veneault-Fourrey C."/>
            <person name="LaButti K."/>
            <person name="Lindquist E.A."/>
            <person name="Lipzen A."/>
            <person name="Lundell T."/>
            <person name="Morin E."/>
            <person name="Murat C."/>
            <person name="Riley R."/>
            <person name="Ohm R."/>
            <person name="Sun H."/>
            <person name="Tunlid A."/>
            <person name="Henrissat B."/>
            <person name="Grigoriev I.V."/>
            <person name="Hibbett D.S."/>
            <person name="Martin F."/>
        </authorList>
    </citation>
    <scope>NUCLEOTIDE SEQUENCE [LARGE SCALE GENOMIC DNA]</scope>
    <source>
        <strain evidence="3">Foug A</strain>
    </source>
</reference>
<proteinExistence type="predicted"/>
<dbReference type="InParanoid" id="A0A0C3DZV5"/>
<dbReference type="AlphaFoldDB" id="A0A0C3DZV5"/>
<gene>
    <name evidence="2" type="ORF">SCLCIDRAFT_9341</name>
</gene>
<sequence length="176" mass="19319">MSAHSYLSRIMALGASTEAKITSTDNVANHELSSHWQAQATLHITAGSKRKAPPSTLSDSSDELEDVSISSSKWIHKDPITNPAQTSKTPSLANEIEETGSDGILKDIEVVDINEPIKDGKKVQDCDACTKSKKKLVPIVNEATTLQRHQEALHRAEYLKWAKDNNFLSMLPKDAK</sequence>
<evidence type="ECO:0000313" key="3">
    <source>
        <dbReference type="Proteomes" id="UP000053989"/>
    </source>
</evidence>
<evidence type="ECO:0000256" key="1">
    <source>
        <dbReference type="SAM" id="MobiDB-lite"/>
    </source>
</evidence>
<dbReference type="EMBL" id="KN822048">
    <property type="protein sequence ID" value="KIM61764.1"/>
    <property type="molecule type" value="Genomic_DNA"/>
</dbReference>